<feature type="region of interest" description="Disordered" evidence="7">
    <location>
        <begin position="130"/>
        <end position="470"/>
    </location>
</feature>
<feature type="domain" description="CWF21" evidence="8">
    <location>
        <begin position="53"/>
        <end position="97"/>
    </location>
</feature>
<accession>A0A2H6KEG3</accession>
<dbReference type="SMART" id="SM01115">
    <property type="entry name" value="cwf21"/>
    <property type="match status" value="1"/>
</dbReference>
<feature type="compositionally biased region" description="Basic and acidic residues" evidence="7">
    <location>
        <begin position="334"/>
        <end position="361"/>
    </location>
</feature>
<feature type="compositionally biased region" description="Low complexity" evidence="7">
    <location>
        <begin position="242"/>
        <end position="255"/>
    </location>
</feature>
<evidence type="ECO:0000256" key="6">
    <source>
        <dbReference type="ARBA" id="ARBA00023242"/>
    </source>
</evidence>
<dbReference type="InterPro" id="IPR013170">
    <property type="entry name" value="mRNA_splic_Cwf21_dom"/>
</dbReference>
<keyword evidence="3" id="KW-0507">mRNA processing</keyword>
<evidence type="ECO:0000256" key="4">
    <source>
        <dbReference type="ARBA" id="ARBA00022728"/>
    </source>
</evidence>
<evidence type="ECO:0000256" key="5">
    <source>
        <dbReference type="ARBA" id="ARBA00023187"/>
    </source>
</evidence>
<dbReference type="EMBL" id="BDSA01000003">
    <property type="protein sequence ID" value="GBE61383.1"/>
    <property type="molecule type" value="Genomic_DNA"/>
</dbReference>
<evidence type="ECO:0000256" key="1">
    <source>
        <dbReference type="ARBA" id="ARBA00004123"/>
    </source>
</evidence>
<keyword evidence="5" id="KW-0508">mRNA splicing</keyword>
<comment type="subcellular location">
    <subcellularLocation>
        <location evidence="1">Nucleus</location>
    </subcellularLocation>
</comment>
<dbReference type="RefSeq" id="XP_028867626.1">
    <property type="nucleotide sequence ID" value="XM_029011793.1"/>
</dbReference>
<comment type="similarity">
    <text evidence="2">Belongs to the CWC21 family.</text>
</comment>
<feature type="compositionally biased region" description="Basic residues" evidence="7">
    <location>
        <begin position="205"/>
        <end position="217"/>
    </location>
</feature>
<feature type="compositionally biased region" description="Basic and acidic residues" evidence="7">
    <location>
        <begin position="369"/>
        <end position="386"/>
    </location>
</feature>
<dbReference type="PANTHER" id="PTHR36562:SF5">
    <property type="entry name" value="SERINE_ARGININE REPETITIVE MATRIX 2"/>
    <property type="match status" value="1"/>
</dbReference>
<reference evidence="9 10" key="1">
    <citation type="journal article" date="2017" name="BMC Genomics">
        <title>Whole-genome assembly of Babesia ovata and comparative genomics between closely related pathogens.</title>
        <authorList>
            <person name="Yamagishi J."/>
            <person name="Asada M."/>
            <person name="Hakimi H."/>
            <person name="Tanaka T.Q."/>
            <person name="Sugimoto C."/>
            <person name="Kawazu S."/>
        </authorList>
    </citation>
    <scope>NUCLEOTIDE SEQUENCE [LARGE SCALE GENOMIC DNA]</scope>
    <source>
        <strain evidence="9 10">Miyake</strain>
    </source>
</reference>
<dbReference type="CDD" id="cd21372">
    <property type="entry name" value="cwf21_CWC21-like"/>
    <property type="match status" value="1"/>
</dbReference>
<dbReference type="Proteomes" id="UP000236319">
    <property type="component" value="Unassembled WGS sequence"/>
</dbReference>
<feature type="compositionally biased region" description="Basic and acidic residues" evidence="7">
    <location>
        <begin position="433"/>
        <end position="470"/>
    </location>
</feature>
<dbReference type="VEuPathDB" id="PiroplasmaDB:BOVATA_028760"/>
<dbReference type="GO" id="GO:0008380">
    <property type="term" value="P:RNA splicing"/>
    <property type="evidence" value="ECO:0007669"/>
    <property type="project" value="UniProtKB-KW"/>
</dbReference>
<evidence type="ECO:0000256" key="7">
    <source>
        <dbReference type="SAM" id="MobiDB-lite"/>
    </source>
</evidence>
<dbReference type="GeneID" id="39875153"/>
<feature type="compositionally biased region" description="Basic and acidic residues" evidence="7">
    <location>
        <begin position="256"/>
        <end position="275"/>
    </location>
</feature>
<organism evidence="9 10">
    <name type="scientific">Babesia ovata</name>
    <dbReference type="NCBI Taxonomy" id="189622"/>
    <lineage>
        <taxon>Eukaryota</taxon>
        <taxon>Sar</taxon>
        <taxon>Alveolata</taxon>
        <taxon>Apicomplexa</taxon>
        <taxon>Aconoidasida</taxon>
        <taxon>Piroplasmida</taxon>
        <taxon>Babesiidae</taxon>
        <taxon>Babesia</taxon>
    </lineage>
</organism>
<keyword evidence="6" id="KW-0539">Nucleus</keyword>
<feature type="compositionally biased region" description="Basic residues" evidence="7">
    <location>
        <begin position="422"/>
        <end position="432"/>
    </location>
</feature>
<feature type="compositionally biased region" description="Basic residues" evidence="7">
    <location>
        <begin position="232"/>
        <end position="241"/>
    </location>
</feature>
<feature type="compositionally biased region" description="Basic residues" evidence="7">
    <location>
        <begin position="276"/>
        <end position="299"/>
    </location>
</feature>
<sequence length="470" mass="54618">MFNGVGLTTPRGSGTNGYVQKSLATLRPIRIAKGHDQHGVITRPKLRTNPEIALHEKLRALEVKLLELRVQKEGQMTTEELDKLIANERQRLMKLLEQDEMTYDRRENDSNQLAEEKARRNQKMMEALNIKHSADEAKTRDVESADQGAVRSERDEIARSVGSTPNRSRSRSIDRPKSPSHSTHVRDVERSASRSASRSVTPRSERRHGKKYKRSRRSYSTDSDVSRDSPATRRRRSRRSRSISNSRSRSYYSVSSERDTDRDERRTERSRMRYRERSRRRRSPSRAHRKRRSSGHKSYRSMSRSASSRRYPRRSHSGASHGSSVSRSHTPQYRKRDYGRSKGDRDVVSTRHKAIDKDRSRSRSSRSHSRSDQVERRRSHSSEYSRRHSKRYSSRKHRRNSSSSVSSSRPSHEARRSEPRSGRTRRSKHSGRSRSETPDKSSRSLSHYSDRDEHKDDGSVTDSSMEHSDG</sequence>
<dbReference type="GO" id="GO:0006397">
    <property type="term" value="P:mRNA processing"/>
    <property type="evidence" value="ECO:0007669"/>
    <property type="project" value="UniProtKB-KW"/>
</dbReference>
<name>A0A2H6KEG3_9APIC</name>
<feature type="compositionally biased region" description="Basic and acidic residues" evidence="7">
    <location>
        <begin position="410"/>
        <end position="421"/>
    </location>
</feature>
<dbReference type="AlphaFoldDB" id="A0A2H6KEG3"/>
<dbReference type="GO" id="GO:0005681">
    <property type="term" value="C:spliceosomal complex"/>
    <property type="evidence" value="ECO:0007669"/>
    <property type="project" value="UniProtKB-KW"/>
</dbReference>
<feature type="compositionally biased region" description="Low complexity" evidence="7">
    <location>
        <begin position="300"/>
        <end position="309"/>
    </location>
</feature>
<dbReference type="InterPro" id="IPR051372">
    <property type="entry name" value="CWC21"/>
</dbReference>
<keyword evidence="4" id="KW-0747">Spliceosome</keyword>
<comment type="caution">
    <text evidence="9">The sequence shown here is derived from an EMBL/GenBank/DDBJ whole genome shotgun (WGS) entry which is preliminary data.</text>
</comment>
<feature type="compositionally biased region" description="Low complexity" evidence="7">
    <location>
        <begin position="317"/>
        <end position="329"/>
    </location>
</feature>
<feature type="compositionally biased region" description="Basic residues" evidence="7">
    <location>
        <begin position="387"/>
        <end position="400"/>
    </location>
</feature>
<protein>
    <submittedName>
        <fullName evidence="9">Splicing coactivator subunit srm300, putative</fullName>
    </submittedName>
</protein>
<evidence type="ECO:0000313" key="10">
    <source>
        <dbReference type="Proteomes" id="UP000236319"/>
    </source>
</evidence>
<proteinExistence type="inferred from homology"/>
<evidence type="ECO:0000259" key="8">
    <source>
        <dbReference type="SMART" id="SM01115"/>
    </source>
</evidence>
<evidence type="ECO:0000256" key="3">
    <source>
        <dbReference type="ARBA" id="ARBA00022664"/>
    </source>
</evidence>
<gene>
    <name evidence="9" type="ORF">BOVATA_028760</name>
</gene>
<feature type="compositionally biased region" description="Basic and acidic residues" evidence="7">
    <location>
        <begin position="132"/>
        <end position="143"/>
    </location>
</feature>
<dbReference type="OrthoDB" id="10267305at2759"/>
<dbReference type="PANTHER" id="PTHR36562">
    <property type="entry name" value="SERINE/ARGININE REPETITIVE MATRIX 2"/>
    <property type="match status" value="1"/>
</dbReference>
<evidence type="ECO:0000313" key="9">
    <source>
        <dbReference type="EMBL" id="GBE61383.1"/>
    </source>
</evidence>
<evidence type="ECO:0000256" key="2">
    <source>
        <dbReference type="ARBA" id="ARBA00005954"/>
    </source>
</evidence>
<keyword evidence="10" id="KW-1185">Reference proteome</keyword>